<sequence length="92" mass="10532">MDPELEKFNLVTALHNVPDHIQFEERIFGVWVGATDKQKEIAEKTTGRFGKNHIQTSAHCTAMVVEYLRVGLGFDVTYKLEQRATPHYPPPH</sequence>
<evidence type="ECO:0000313" key="1">
    <source>
        <dbReference type="EMBL" id="EGX44273.1"/>
    </source>
</evidence>
<dbReference type="AlphaFoldDB" id="G1XRI6"/>
<comment type="caution">
    <text evidence="1">The sequence shown here is derived from an EMBL/GenBank/DDBJ whole genome shotgun (WGS) entry which is preliminary data.</text>
</comment>
<reference evidence="1 2" key="1">
    <citation type="journal article" date="2011" name="PLoS Pathog.">
        <title>Genomic and proteomic analyses of the fungus Arthrobotrys oligospora provide insights into nematode-trap formation.</title>
        <authorList>
            <person name="Yang J."/>
            <person name="Wang L."/>
            <person name="Ji X."/>
            <person name="Feng Y."/>
            <person name="Li X."/>
            <person name="Zou C."/>
            <person name="Xu J."/>
            <person name="Ren Y."/>
            <person name="Mi Q."/>
            <person name="Wu J."/>
            <person name="Liu S."/>
            <person name="Liu Y."/>
            <person name="Huang X."/>
            <person name="Wang H."/>
            <person name="Niu X."/>
            <person name="Li J."/>
            <person name="Liang L."/>
            <person name="Luo Y."/>
            <person name="Ji K."/>
            <person name="Zhou W."/>
            <person name="Yu Z."/>
            <person name="Li G."/>
            <person name="Liu Y."/>
            <person name="Li L."/>
            <person name="Qiao M."/>
            <person name="Feng L."/>
            <person name="Zhang K.-Q."/>
        </authorList>
    </citation>
    <scope>NUCLEOTIDE SEQUENCE [LARGE SCALE GENOMIC DNA]</scope>
    <source>
        <strain evidence="2">ATCC 24927 / CBS 115.81 / DSM 1491</strain>
    </source>
</reference>
<protein>
    <submittedName>
        <fullName evidence="1">Uncharacterized protein</fullName>
    </submittedName>
</protein>
<name>G1XRI6_ARTOA</name>
<dbReference type="HOGENOM" id="CLU_2412828_0_0_1"/>
<dbReference type="RefSeq" id="XP_011127098.1">
    <property type="nucleotide sequence ID" value="XM_011128796.1"/>
</dbReference>
<dbReference type="InParanoid" id="G1XRI6"/>
<evidence type="ECO:0000313" key="2">
    <source>
        <dbReference type="Proteomes" id="UP000008784"/>
    </source>
</evidence>
<dbReference type="EMBL" id="ADOT01000288">
    <property type="protein sequence ID" value="EGX44273.1"/>
    <property type="molecule type" value="Genomic_DNA"/>
</dbReference>
<organism evidence="1 2">
    <name type="scientific">Arthrobotrys oligospora (strain ATCC 24927 / CBS 115.81 / DSM 1491)</name>
    <name type="common">Nematode-trapping fungus</name>
    <name type="synonym">Didymozoophaga oligospora</name>
    <dbReference type="NCBI Taxonomy" id="756982"/>
    <lineage>
        <taxon>Eukaryota</taxon>
        <taxon>Fungi</taxon>
        <taxon>Dikarya</taxon>
        <taxon>Ascomycota</taxon>
        <taxon>Pezizomycotina</taxon>
        <taxon>Orbiliomycetes</taxon>
        <taxon>Orbiliales</taxon>
        <taxon>Orbiliaceae</taxon>
        <taxon>Orbilia</taxon>
        <taxon>Orbilia oligospora</taxon>
    </lineage>
</organism>
<gene>
    <name evidence="1" type="ORF">AOL_s00193g185</name>
</gene>
<accession>G1XRI6</accession>
<dbReference type="Proteomes" id="UP000008784">
    <property type="component" value="Unassembled WGS sequence"/>
</dbReference>
<proteinExistence type="predicted"/>
<keyword evidence="2" id="KW-1185">Reference proteome</keyword>
<dbReference type="GeneID" id="22897994"/>